<dbReference type="SUPFAM" id="SSF100950">
    <property type="entry name" value="NagB/RpiA/CoA transferase-like"/>
    <property type="match status" value="1"/>
</dbReference>
<protein>
    <recommendedName>
        <fullName evidence="5">5-formyltetrahydrofolate cyclo-ligase</fullName>
        <ecNumber evidence="5">6.3.3.2</ecNumber>
    </recommendedName>
</protein>
<evidence type="ECO:0000313" key="6">
    <source>
        <dbReference type="EMBL" id="RHW41060.1"/>
    </source>
</evidence>
<dbReference type="Pfam" id="PF01812">
    <property type="entry name" value="5-FTHF_cyc-lig"/>
    <property type="match status" value="1"/>
</dbReference>
<sequence>MEEKRNSRKEMMSHLKRLDSQDYKDQSVQIAESLFEQQEWIQAKVIGITISRPPEVDTYKIIKQAWREGKKIAVPKCIPKAKVMDFRYLSDFSQLETVYYGLKEPMVEKTELASPEDIGCLIVPGLAFSVEGFRVGFGGGYYDRFLTGFNGHTVSLAFSCQIIDHLPVEIHDIPVRKVITEQRVIVP</sequence>
<keyword evidence="3 4" id="KW-0067">ATP-binding</keyword>
<reference evidence="6 7" key="1">
    <citation type="journal article" date="2017" name="Int. J. Syst. Evol. Microbiol.">
        <title>Bacillus notoginsengisoli sp. nov., a novel bacterium isolated from the rhizosphere of Panax notoginseng.</title>
        <authorList>
            <person name="Zhang M.Y."/>
            <person name="Cheng J."/>
            <person name="Cai Y."/>
            <person name="Zhang T.Y."/>
            <person name="Wu Y.Y."/>
            <person name="Manikprabhu D."/>
            <person name="Li W.J."/>
            <person name="Zhang Y.X."/>
        </authorList>
    </citation>
    <scope>NUCLEOTIDE SEQUENCE [LARGE SCALE GENOMIC DNA]</scope>
    <source>
        <strain evidence="6 7">JCM 30743</strain>
    </source>
</reference>
<evidence type="ECO:0000256" key="2">
    <source>
        <dbReference type="ARBA" id="ARBA00022741"/>
    </source>
</evidence>
<keyword evidence="5" id="KW-0479">Metal-binding</keyword>
<dbReference type="OrthoDB" id="9801938at2"/>
<dbReference type="GO" id="GO:0005524">
    <property type="term" value="F:ATP binding"/>
    <property type="evidence" value="ECO:0007669"/>
    <property type="project" value="UniProtKB-KW"/>
</dbReference>
<dbReference type="InterPro" id="IPR002698">
    <property type="entry name" value="FTHF_cligase"/>
</dbReference>
<evidence type="ECO:0000256" key="1">
    <source>
        <dbReference type="ARBA" id="ARBA00010638"/>
    </source>
</evidence>
<dbReference type="GO" id="GO:0046872">
    <property type="term" value="F:metal ion binding"/>
    <property type="evidence" value="ECO:0007669"/>
    <property type="project" value="UniProtKB-KW"/>
</dbReference>
<keyword evidence="2 4" id="KW-0547">Nucleotide-binding</keyword>
<dbReference type="PANTHER" id="PTHR23407">
    <property type="entry name" value="ATPASE INHIBITOR/5-FORMYLTETRAHYDROFOLATE CYCLO-LIGASE"/>
    <property type="match status" value="1"/>
</dbReference>
<dbReference type="Proteomes" id="UP000284416">
    <property type="component" value="Unassembled WGS sequence"/>
</dbReference>
<dbReference type="PANTHER" id="PTHR23407:SF1">
    <property type="entry name" value="5-FORMYLTETRAHYDROFOLATE CYCLO-LIGASE"/>
    <property type="match status" value="1"/>
</dbReference>
<dbReference type="EC" id="6.3.3.2" evidence="5"/>
<comment type="cofactor">
    <cofactor evidence="5">
        <name>Mg(2+)</name>
        <dbReference type="ChEBI" id="CHEBI:18420"/>
    </cofactor>
</comment>
<dbReference type="PIRSF" id="PIRSF006806">
    <property type="entry name" value="FTHF_cligase"/>
    <property type="match status" value="1"/>
</dbReference>
<comment type="similarity">
    <text evidence="1 5">Belongs to the 5-formyltetrahydrofolate cyclo-ligase family.</text>
</comment>
<comment type="caution">
    <text evidence="6">The sequence shown here is derived from an EMBL/GenBank/DDBJ whole genome shotgun (WGS) entry which is preliminary data.</text>
</comment>
<dbReference type="RefSeq" id="WP_118920433.1">
    <property type="nucleotide sequence ID" value="NZ_QWEG01000005.1"/>
</dbReference>
<dbReference type="InterPro" id="IPR037171">
    <property type="entry name" value="NagB/RpiA_transferase-like"/>
</dbReference>
<feature type="binding site" evidence="4">
    <location>
        <position position="55"/>
    </location>
    <ligand>
        <name>substrate</name>
    </ligand>
</feature>
<feature type="binding site" evidence="4">
    <location>
        <begin position="134"/>
        <end position="142"/>
    </location>
    <ligand>
        <name>ATP</name>
        <dbReference type="ChEBI" id="CHEBI:30616"/>
    </ligand>
</feature>
<evidence type="ECO:0000256" key="5">
    <source>
        <dbReference type="RuleBase" id="RU361279"/>
    </source>
</evidence>
<evidence type="ECO:0000313" key="7">
    <source>
        <dbReference type="Proteomes" id="UP000284416"/>
    </source>
</evidence>
<feature type="binding site" evidence="4">
    <location>
        <position position="50"/>
    </location>
    <ligand>
        <name>substrate</name>
    </ligand>
</feature>
<keyword evidence="7" id="KW-1185">Reference proteome</keyword>
<dbReference type="Gene3D" id="3.40.50.10420">
    <property type="entry name" value="NagB/RpiA/CoA transferase-like"/>
    <property type="match status" value="1"/>
</dbReference>
<dbReference type="InterPro" id="IPR024185">
    <property type="entry name" value="FTHF_cligase-like_sf"/>
</dbReference>
<evidence type="ECO:0000256" key="3">
    <source>
        <dbReference type="ARBA" id="ARBA00022840"/>
    </source>
</evidence>
<evidence type="ECO:0000256" key="4">
    <source>
        <dbReference type="PIRSR" id="PIRSR006806-1"/>
    </source>
</evidence>
<dbReference type="EMBL" id="QWEG01000005">
    <property type="protein sequence ID" value="RHW41060.1"/>
    <property type="molecule type" value="Genomic_DNA"/>
</dbReference>
<proteinExistence type="inferred from homology"/>
<dbReference type="GO" id="GO:0009396">
    <property type="term" value="P:folic acid-containing compound biosynthetic process"/>
    <property type="evidence" value="ECO:0007669"/>
    <property type="project" value="TreeGrafter"/>
</dbReference>
<dbReference type="GO" id="GO:0030272">
    <property type="term" value="F:5-formyltetrahydrofolate cyclo-ligase activity"/>
    <property type="evidence" value="ECO:0007669"/>
    <property type="project" value="UniProtKB-EC"/>
</dbReference>
<dbReference type="NCBIfam" id="TIGR02727">
    <property type="entry name" value="MTHFS_bact"/>
    <property type="match status" value="1"/>
</dbReference>
<organism evidence="6 7">
    <name type="scientific">Neobacillus notoginsengisoli</name>
    <dbReference type="NCBI Taxonomy" id="1578198"/>
    <lineage>
        <taxon>Bacteria</taxon>
        <taxon>Bacillati</taxon>
        <taxon>Bacillota</taxon>
        <taxon>Bacilli</taxon>
        <taxon>Bacillales</taxon>
        <taxon>Bacillaceae</taxon>
        <taxon>Neobacillus</taxon>
    </lineage>
</organism>
<feature type="binding site" evidence="4">
    <location>
        <begin position="4"/>
        <end position="8"/>
    </location>
    <ligand>
        <name>ATP</name>
        <dbReference type="ChEBI" id="CHEBI:30616"/>
    </ligand>
</feature>
<comment type="catalytic activity">
    <reaction evidence="5">
        <text>(6S)-5-formyl-5,6,7,8-tetrahydrofolate + ATP = (6R)-5,10-methenyltetrahydrofolate + ADP + phosphate</text>
        <dbReference type="Rhea" id="RHEA:10488"/>
        <dbReference type="ChEBI" id="CHEBI:30616"/>
        <dbReference type="ChEBI" id="CHEBI:43474"/>
        <dbReference type="ChEBI" id="CHEBI:57455"/>
        <dbReference type="ChEBI" id="CHEBI:57457"/>
        <dbReference type="ChEBI" id="CHEBI:456216"/>
        <dbReference type="EC" id="6.3.3.2"/>
    </reaction>
</comment>
<keyword evidence="5" id="KW-0460">Magnesium</keyword>
<dbReference type="GO" id="GO:0035999">
    <property type="term" value="P:tetrahydrofolate interconversion"/>
    <property type="evidence" value="ECO:0007669"/>
    <property type="project" value="TreeGrafter"/>
</dbReference>
<name>A0A417YUV1_9BACI</name>
<keyword evidence="6" id="KW-0436">Ligase</keyword>
<dbReference type="AlphaFoldDB" id="A0A417YUV1"/>
<gene>
    <name evidence="6" type="ORF">D1B31_08925</name>
</gene>
<accession>A0A417YUV1</accession>